<reference evidence="1 2" key="1">
    <citation type="journal article" date="2018" name="BMC Genomics">
        <title>Comparative genome analyses reveal sequence features reflecting distinct modes of host-adaptation between dicot and monocot powdery mildew.</title>
        <authorList>
            <person name="Wu Y."/>
            <person name="Ma X."/>
            <person name="Pan Z."/>
            <person name="Kale S.D."/>
            <person name="Song Y."/>
            <person name="King H."/>
            <person name="Zhang Q."/>
            <person name="Presley C."/>
            <person name="Deng X."/>
            <person name="Wei C.I."/>
            <person name="Xiao S."/>
        </authorList>
    </citation>
    <scope>NUCLEOTIDE SEQUENCE [LARGE SCALE GENOMIC DNA]</scope>
    <source>
        <strain evidence="1">UMSG3</strain>
    </source>
</reference>
<organism evidence="1 2">
    <name type="scientific">Golovinomyces cichoracearum</name>
    <dbReference type="NCBI Taxonomy" id="62708"/>
    <lineage>
        <taxon>Eukaryota</taxon>
        <taxon>Fungi</taxon>
        <taxon>Dikarya</taxon>
        <taxon>Ascomycota</taxon>
        <taxon>Pezizomycotina</taxon>
        <taxon>Leotiomycetes</taxon>
        <taxon>Erysiphales</taxon>
        <taxon>Erysiphaceae</taxon>
        <taxon>Golovinomyces</taxon>
    </lineage>
</organism>
<dbReference type="PANTHER" id="PTHR28106:SF1">
    <property type="entry name" value="MITOCHONDRIAL ATPASE COMPLEX SUBUNIT ATP10"/>
    <property type="match status" value="1"/>
</dbReference>
<evidence type="ECO:0000313" key="1">
    <source>
        <dbReference type="EMBL" id="RKF61190.1"/>
    </source>
</evidence>
<evidence type="ECO:0000313" key="2">
    <source>
        <dbReference type="Proteomes" id="UP000283383"/>
    </source>
</evidence>
<dbReference type="PANTHER" id="PTHR28106">
    <property type="entry name" value="MITOCHONDRIAL ATPASE COMPLEX SUBUNIT ATP10"/>
    <property type="match status" value="1"/>
</dbReference>
<dbReference type="Pfam" id="PF12352">
    <property type="entry name" value="V-SNARE_C"/>
    <property type="match status" value="1"/>
</dbReference>
<dbReference type="Proteomes" id="UP000283383">
    <property type="component" value="Unassembled WGS sequence"/>
</dbReference>
<gene>
    <name evidence="1" type="ORF">GcM3_158009</name>
</gene>
<dbReference type="Pfam" id="PF05176">
    <property type="entry name" value="ATP-synt_10"/>
    <property type="match status" value="1"/>
</dbReference>
<name>A0A420HUU2_9PEZI</name>
<proteinExistence type="predicted"/>
<dbReference type="AlphaFoldDB" id="A0A420HUU2"/>
<dbReference type="STRING" id="62708.A0A420HUU2"/>
<dbReference type="GO" id="GO:0033615">
    <property type="term" value="P:mitochondrial proton-transporting ATP synthase complex assembly"/>
    <property type="evidence" value="ECO:0007669"/>
    <property type="project" value="TreeGrafter"/>
</dbReference>
<dbReference type="EMBL" id="MCBQ01015879">
    <property type="protein sequence ID" value="RKF61190.1"/>
    <property type="molecule type" value="Genomic_DNA"/>
</dbReference>
<dbReference type="InterPro" id="IPR007849">
    <property type="entry name" value="ATP10"/>
</dbReference>
<keyword evidence="2" id="KW-1185">Reference proteome</keyword>
<protein>
    <submittedName>
        <fullName evidence="1">Mitochondrial inner membrane protein</fullName>
    </submittedName>
</protein>
<sequence>MSSTSGGWAQLRQQVRSFEAQTETLFHTYSQYATLTNLPAKPTDEELQTESNILSILEKRETLISQLSRLLDSEAALTASALKRNNLTRHREILLEHRRELISLKSQIKEARNRANLLTSVRSDIDAYQSNDPETVESTYMLGERKRIDNSINMTDSVLSQAYAVNESFGFQRETLASINRRITSATAQLPGLNNLISKISARKRRDGTIMASLIAICFLTLKRSTMIILKSPLRTAKSLYVPIIASSCHMQSLITSGYHLRHVSQKSDTTEPNPDAHSSVLQEAPKAYGKDVSEYIPKPLDRPIGLLDPPKPGENTGIDFRTWKQRRDDFVDYDKHLVRRRQLKMKMATPYFREWSNMRFSKGKSFLAPLRLFRADKALYFPNFFGKTLIKDKKLRDTTPILNNKISIVGAFSSAWGENQAASFISKDKNPDLHEIIASAKDLAQIVQINFEDNALKAMIIKLFMWNQRQKLGSENWDKYFLVEKGLTMELRDMIGLLNSKVGYIYLLDRECKIRWAGCGFCEDYEREGLLKGIRKLIDDTNRS</sequence>
<dbReference type="GO" id="GO:0005743">
    <property type="term" value="C:mitochondrial inner membrane"/>
    <property type="evidence" value="ECO:0007669"/>
    <property type="project" value="TreeGrafter"/>
</dbReference>
<comment type="caution">
    <text evidence="1">The sequence shown here is derived from an EMBL/GenBank/DDBJ whole genome shotgun (WGS) entry which is preliminary data.</text>
</comment>
<accession>A0A420HUU2</accession>